<dbReference type="Proteomes" id="UP000789901">
    <property type="component" value="Unassembled WGS sequence"/>
</dbReference>
<protein>
    <submittedName>
        <fullName evidence="1">26803_t:CDS:1</fullName>
    </submittedName>
</protein>
<accession>A0ABN7VH89</accession>
<dbReference type="EMBL" id="CAJVQB010014968">
    <property type="protein sequence ID" value="CAG8771718.1"/>
    <property type="molecule type" value="Genomic_DNA"/>
</dbReference>
<proteinExistence type="predicted"/>
<reference evidence="1 2" key="1">
    <citation type="submission" date="2021-06" db="EMBL/GenBank/DDBJ databases">
        <authorList>
            <person name="Kallberg Y."/>
            <person name="Tangrot J."/>
            <person name="Rosling A."/>
        </authorList>
    </citation>
    <scope>NUCLEOTIDE SEQUENCE [LARGE SCALE GENOMIC DNA]</scope>
    <source>
        <strain evidence="1 2">120-4 pot B 10/14</strain>
    </source>
</reference>
<organism evidence="1 2">
    <name type="scientific">Gigaspora margarita</name>
    <dbReference type="NCBI Taxonomy" id="4874"/>
    <lineage>
        <taxon>Eukaryota</taxon>
        <taxon>Fungi</taxon>
        <taxon>Fungi incertae sedis</taxon>
        <taxon>Mucoromycota</taxon>
        <taxon>Glomeromycotina</taxon>
        <taxon>Glomeromycetes</taxon>
        <taxon>Diversisporales</taxon>
        <taxon>Gigasporaceae</taxon>
        <taxon>Gigaspora</taxon>
    </lineage>
</organism>
<name>A0ABN7VH89_GIGMA</name>
<comment type="caution">
    <text evidence="1">The sequence shown here is derived from an EMBL/GenBank/DDBJ whole genome shotgun (WGS) entry which is preliminary data.</text>
</comment>
<evidence type="ECO:0000313" key="2">
    <source>
        <dbReference type="Proteomes" id="UP000789901"/>
    </source>
</evidence>
<evidence type="ECO:0000313" key="1">
    <source>
        <dbReference type="EMBL" id="CAG8771718.1"/>
    </source>
</evidence>
<sequence>MSNIQDIVKEWTKNNYTRYMLTEYGLNYINNLKIPEAWLRFAKYRPPKYIRKRLLIPGYEINSKDHWENFVFRVKNNLTKREYIFNNPKFRDYKIQVAYFPTLISNYYPAIISFMEKRINSAKEIQYALHRYELWMQIAIKKAERLLTS</sequence>
<gene>
    <name evidence="1" type="ORF">GMARGA_LOCUS18596</name>
</gene>
<keyword evidence="2" id="KW-1185">Reference proteome</keyword>